<dbReference type="Pfam" id="PF00355">
    <property type="entry name" value="Rieske"/>
    <property type="match status" value="1"/>
</dbReference>
<protein>
    <submittedName>
        <fullName evidence="7">Aromatic ring-hydroxylating dioxygenase subunit alpha</fullName>
    </submittedName>
</protein>
<evidence type="ECO:0000313" key="8">
    <source>
        <dbReference type="Proteomes" id="UP000324285"/>
    </source>
</evidence>
<keyword evidence="1" id="KW-0001">2Fe-2S</keyword>
<sequence length="347" mass="39764">MTTAPSSDTNVQDNIQDYLDNGLRSLWYPVAASWEVGSNPVGITRLGENLALWRDHDGTLHAIEDRCPHRGARLSKGWNLGNRLACWYHGVEVNGEGEVCDVPAISNSPLVGQNCVRRYPVKEAHGAIFVYFATTPDEQPCELELPEQLTDGESYGHFLCTATWKCNYQYAIDNVMDPMHGTYLHSDSHSMAEGDRQAEMVLEPTESGFIFKKTGQTGVNFDWVEYGNSGALWLRLSIPYQKRFGPGGPFWIVGMAVPEDKNNTRVFFWRIRKVSGWQRQVWRFFYRTKLEQLHWDVLEQDRIILEDMAPDARDHENLYQHDVGLARLRRVMLKMAKQQLAQRQQAA</sequence>
<evidence type="ECO:0000256" key="5">
    <source>
        <dbReference type="ARBA" id="ARBA00023014"/>
    </source>
</evidence>
<dbReference type="Proteomes" id="UP000324285">
    <property type="component" value="Chromosome"/>
</dbReference>
<dbReference type="Pfam" id="PF19112">
    <property type="entry name" value="VanA_C"/>
    <property type="match status" value="1"/>
</dbReference>
<evidence type="ECO:0000256" key="2">
    <source>
        <dbReference type="ARBA" id="ARBA00022723"/>
    </source>
</evidence>
<accession>A0A5C1NB25</accession>
<dbReference type="InterPro" id="IPR017941">
    <property type="entry name" value="Rieske_2Fe-2S"/>
</dbReference>
<dbReference type="InterPro" id="IPR044043">
    <property type="entry name" value="VanA_C_cat"/>
</dbReference>
<evidence type="ECO:0000256" key="1">
    <source>
        <dbReference type="ARBA" id="ARBA00022714"/>
    </source>
</evidence>
<dbReference type="SUPFAM" id="SSF50022">
    <property type="entry name" value="ISP domain"/>
    <property type="match status" value="1"/>
</dbReference>
<keyword evidence="5" id="KW-0411">Iron-sulfur</keyword>
<dbReference type="GO" id="GO:0051213">
    <property type="term" value="F:dioxygenase activity"/>
    <property type="evidence" value="ECO:0007669"/>
    <property type="project" value="UniProtKB-KW"/>
</dbReference>
<dbReference type="PANTHER" id="PTHR21266:SF60">
    <property type="entry name" value="3-KETOSTEROID-9-ALPHA-MONOOXYGENASE, OXYGENASE COMPONENT"/>
    <property type="match status" value="1"/>
</dbReference>
<evidence type="ECO:0000259" key="6">
    <source>
        <dbReference type="PROSITE" id="PS51296"/>
    </source>
</evidence>
<dbReference type="GO" id="GO:0046872">
    <property type="term" value="F:metal ion binding"/>
    <property type="evidence" value="ECO:0007669"/>
    <property type="project" value="UniProtKB-KW"/>
</dbReference>
<dbReference type="InterPro" id="IPR050584">
    <property type="entry name" value="Cholesterol_7-desaturase"/>
</dbReference>
<reference evidence="7" key="1">
    <citation type="submission" date="2021-02" db="EMBL/GenBank/DDBJ databases">
        <title>Strain Y2R2, a novel species of the genus Halomonas.</title>
        <authorList>
            <person name="Huang H."/>
        </authorList>
    </citation>
    <scope>NUCLEOTIDE SEQUENCE</scope>
    <source>
        <strain evidence="7">Y2R2</strain>
    </source>
</reference>
<gene>
    <name evidence="7" type="ORF">E4T21_01350</name>
</gene>
<evidence type="ECO:0000256" key="3">
    <source>
        <dbReference type="ARBA" id="ARBA00023002"/>
    </source>
</evidence>
<dbReference type="EMBL" id="CP038437">
    <property type="protein sequence ID" value="QEM80354.1"/>
    <property type="molecule type" value="Genomic_DNA"/>
</dbReference>
<dbReference type="SUPFAM" id="SSF55961">
    <property type="entry name" value="Bet v1-like"/>
    <property type="match status" value="1"/>
</dbReference>
<dbReference type="KEGG" id="hbh:E4T21_01350"/>
<dbReference type="OrthoDB" id="9769355at2"/>
<keyword evidence="2" id="KW-0479">Metal-binding</keyword>
<organism evidence="7 8">
    <name type="scientific">Halomonas binhaiensis</name>
    <dbReference type="NCBI Taxonomy" id="2562282"/>
    <lineage>
        <taxon>Bacteria</taxon>
        <taxon>Pseudomonadati</taxon>
        <taxon>Pseudomonadota</taxon>
        <taxon>Gammaproteobacteria</taxon>
        <taxon>Oceanospirillales</taxon>
        <taxon>Halomonadaceae</taxon>
        <taxon>Halomonas</taxon>
    </lineage>
</organism>
<dbReference type="Gene3D" id="2.102.10.10">
    <property type="entry name" value="Rieske [2Fe-2S] iron-sulphur domain"/>
    <property type="match status" value="1"/>
</dbReference>
<dbReference type="AlphaFoldDB" id="A0A5C1NB25"/>
<feature type="domain" description="Rieske" evidence="6">
    <location>
        <begin position="27"/>
        <end position="130"/>
    </location>
</feature>
<dbReference type="Gene3D" id="3.90.380.10">
    <property type="entry name" value="Naphthalene 1,2-dioxygenase Alpha Subunit, Chain A, domain 1"/>
    <property type="match status" value="1"/>
</dbReference>
<keyword evidence="7" id="KW-0223">Dioxygenase</keyword>
<dbReference type="PROSITE" id="PS51296">
    <property type="entry name" value="RIESKE"/>
    <property type="match status" value="1"/>
</dbReference>
<dbReference type="PANTHER" id="PTHR21266">
    <property type="entry name" value="IRON-SULFUR DOMAIN CONTAINING PROTEIN"/>
    <property type="match status" value="1"/>
</dbReference>
<keyword evidence="4" id="KW-0408">Iron</keyword>
<dbReference type="GO" id="GO:0051537">
    <property type="term" value="F:2 iron, 2 sulfur cluster binding"/>
    <property type="evidence" value="ECO:0007669"/>
    <property type="project" value="UniProtKB-KW"/>
</dbReference>
<proteinExistence type="predicted"/>
<dbReference type="RefSeq" id="WP_149282848.1">
    <property type="nucleotide sequence ID" value="NZ_CP038437.2"/>
</dbReference>
<keyword evidence="3" id="KW-0560">Oxidoreductase</keyword>
<name>A0A5C1NB25_9GAMM</name>
<dbReference type="CDD" id="cd03469">
    <property type="entry name" value="Rieske_RO_Alpha_N"/>
    <property type="match status" value="1"/>
</dbReference>
<dbReference type="InterPro" id="IPR036922">
    <property type="entry name" value="Rieske_2Fe-2S_sf"/>
</dbReference>
<keyword evidence="8" id="KW-1185">Reference proteome</keyword>
<evidence type="ECO:0000313" key="7">
    <source>
        <dbReference type="EMBL" id="QEM80354.1"/>
    </source>
</evidence>
<evidence type="ECO:0000256" key="4">
    <source>
        <dbReference type="ARBA" id="ARBA00023004"/>
    </source>
</evidence>